<dbReference type="AlphaFoldDB" id="A0A7R8WB38"/>
<gene>
    <name evidence="2" type="ORF">CTOB1V02_LOCUS3793</name>
</gene>
<protein>
    <submittedName>
        <fullName evidence="2">Uncharacterized protein</fullName>
    </submittedName>
</protein>
<dbReference type="EMBL" id="OB660679">
    <property type="protein sequence ID" value="CAD7225861.1"/>
    <property type="molecule type" value="Genomic_DNA"/>
</dbReference>
<accession>A0A7R8WB38</accession>
<proteinExistence type="predicted"/>
<evidence type="ECO:0000313" key="2">
    <source>
        <dbReference type="EMBL" id="CAD7225861.1"/>
    </source>
</evidence>
<feature type="region of interest" description="Disordered" evidence="1">
    <location>
        <begin position="15"/>
        <end position="36"/>
    </location>
</feature>
<feature type="compositionally biased region" description="Low complexity" evidence="1">
    <location>
        <begin position="26"/>
        <end position="36"/>
    </location>
</feature>
<evidence type="ECO:0000256" key="1">
    <source>
        <dbReference type="SAM" id="MobiDB-lite"/>
    </source>
</evidence>
<sequence>MSTLLPSSAFSDTRQIIHNPQPHPPTSSADPPTSSADVVTEPWELARSFLSKLWMAQVIRIVLFPLITTPQERDHEEQLLIPVPLYYLSWERTMKRKVLEMRLTKRRLPSSSTLLESLIPFQPGIVASVIEKVSVCTAVASFSGIVESDKLVDRSSAPVGERRTWFAPFESHAAGGCRLVASGGLMGRRHFTLRSGFCVANRICVHPFNVNVKKPVVAEAGSGDRDRKWAVEADSSTFSSSIDAAECGFLTAPALPPHRVPLVHPTWAFPSMPIQLSFPSMPK</sequence>
<reference evidence="2" key="1">
    <citation type="submission" date="2020-11" db="EMBL/GenBank/DDBJ databases">
        <authorList>
            <person name="Tran Van P."/>
        </authorList>
    </citation>
    <scope>NUCLEOTIDE SEQUENCE</scope>
</reference>
<name>A0A7R8WB38_9CRUS</name>
<organism evidence="2">
    <name type="scientific">Cyprideis torosa</name>
    <dbReference type="NCBI Taxonomy" id="163714"/>
    <lineage>
        <taxon>Eukaryota</taxon>
        <taxon>Metazoa</taxon>
        <taxon>Ecdysozoa</taxon>
        <taxon>Arthropoda</taxon>
        <taxon>Crustacea</taxon>
        <taxon>Oligostraca</taxon>
        <taxon>Ostracoda</taxon>
        <taxon>Podocopa</taxon>
        <taxon>Podocopida</taxon>
        <taxon>Cytherocopina</taxon>
        <taxon>Cytheroidea</taxon>
        <taxon>Cytherideidae</taxon>
        <taxon>Cyprideis</taxon>
    </lineage>
</organism>